<organism evidence="3 4">
    <name type="scientific">Plectus sambesii</name>
    <dbReference type="NCBI Taxonomy" id="2011161"/>
    <lineage>
        <taxon>Eukaryota</taxon>
        <taxon>Metazoa</taxon>
        <taxon>Ecdysozoa</taxon>
        <taxon>Nematoda</taxon>
        <taxon>Chromadorea</taxon>
        <taxon>Plectida</taxon>
        <taxon>Plectina</taxon>
        <taxon>Plectoidea</taxon>
        <taxon>Plectidae</taxon>
        <taxon>Plectus</taxon>
    </lineage>
</organism>
<sequence length="526" mass="56447">MRIGSVPVQEGDVSSSSGALLASHVGPMVLEALDGFFFVLNTEGMLDFVSSNVAKYLHFAQADMLHRSIFNFVAPTDHELFSRLLPADSLGLQLVSMGGPGERKSQSFICRFLTHQQGHKDIPNEINLHVSAISLPYPTETEWGCFSSPGDLQAERGCLVCVARRISGEKSPIEGGNAVLSPSIAFMLDSGNRISDVDLKDISLGIKPADLIGKTIRELCWKADSAVLDTLLDSVTDCSGELRLRVIDCTLTVQARAVKTRLSDHPIRLECALLRSECGAKDAHLHHNHPLPPPAPPPPQLQQASHQLQQLQQTLKQPELLPASPASIVAYPSTAFENLSPATTDQPDQSGGGGGGGDQLHQLCSSLFDNGDSMDVSGSYSAPPLAQEARAFQFPVFSQQHSAKYMVSDQTPVYYHQQMSAEGYPCVSTEDLPSSAYGLQKDDGAPPAKVPKPKKSRAKAPAANKTPGGSRGRRRKSAAGAMVMEQPPVTSSTVMRAPWEQPSPLSGAPKVRDALLKVVVVVIVQQ</sequence>
<name>A0A914VVT5_9BILA</name>
<dbReference type="GO" id="GO:0016922">
    <property type="term" value="F:nuclear receptor binding"/>
    <property type="evidence" value="ECO:0007669"/>
    <property type="project" value="TreeGrafter"/>
</dbReference>
<accession>A0A914VVT5</accession>
<dbReference type="GO" id="GO:0005634">
    <property type="term" value="C:nucleus"/>
    <property type="evidence" value="ECO:0007669"/>
    <property type="project" value="InterPro"/>
</dbReference>
<dbReference type="Proteomes" id="UP000887566">
    <property type="component" value="Unplaced"/>
</dbReference>
<protein>
    <submittedName>
        <fullName evidence="4">PAS domain-containing protein</fullName>
    </submittedName>
</protein>
<proteinExistence type="predicted"/>
<dbReference type="GO" id="GO:0045944">
    <property type="term" value="P:positive regulation of transcription by RNA polymerase II"/>
    <property type="evidence" value="ECO:0007669"/>
    <property type="project" value="TreeGrafter"/>
</dbReference>
<evidence type="ECO:0000313" key="3">
    <source>
        <dbReference type="Proteomes" id="UP000887566"/>
    </source>
</evidence>
<dbReference type="SMART" id="SM00091">
    <property type="entry name" value="PAS"/>
    <property type="match status" value="1"/>
</dbReference>
<dbReference type="GO" id="GO:0032870">
    <property type="term" value="P:cellular response to hormone stimulus"/>
    <property type="evidence" value="ECO:0007669"/>
    <property type="project" value="TreeGrafter"/>
</dbReference>
<dbReference type="PROSITE" id="PS50112">
    <property type="entry name" value="PAS"/>
    <property type="match status" value="1"/>
</dbReference>
<dbReference type="InterPro" id="IPR000014">
    <property type="entry name" value="PAS"/>
</dbReference>
<dbReference type="SUPFAM" id="SSF55785">
    <property type="entry name" value="PYP-like sensor domain (PAS domain)"/>
    <property type="match status" value="1"/>
</dbReference>
<feature type="domain" description="PAS" evidence="2">
    <location>
        <begin position="29"/>
        <end position="85"/>
    </location>
</feature>
<feature type="compositionally biased region" description="Polar residues" evidence="1">
    <location>
        <begin position="338"/>
        <end position="349"/>
    </location>
</feature>
<dbReference type="InterPro" id="IPR017426">
    <property type="entry name" value="Nuclear_rcpt_coactivator"/>
</dbReference>
<feature type="region of interest" description="Disordered" evidence="1">
    <location>
        <begin position="283"/>
        <end position="312"/>
    </location>
</feature>
<dbReference type="AlphaFoldDB" id="A0A914VVT5"/>
<dbReference type="GO" id="GO:0003713">
    <property type="term" value="F:transcription coactivator activity"/>
    <property type="evidence" value="ECO:0007669"/>
    <property type="project" value="InterPro"/>
</dbReference>
<feature type="region of interest" description="Disordered" evidence="1">
    <location>
        <begin position="338"/>
        <end position="368"/>
    </location>
</feature>
<evidence type="ECO:0000256" key="1">
    <source>
        <dbReference type="SAM" id="MobiDB-lite"/>
    </source>
</evidence>
<dbReference type="WBParaSite" id="PSAMB.scaffold2580size22426.g18360.t2">
    <property type="protein sequence ID" value="PSAMB.scaffold2580size22426.g18360.t2"/>
    <property type="gene ID" value="PSAMB.scaffold2580size22426.g18360"/>
</dbReference>
<dbReference type="PANTHER" id="PTHR10684:SF4">
    <property type="entry name" value="TAIMAN, ISOFORM G"/>
    <property type="match status" value="1"/>
</dbReference>
<evidence type="ECO:0000313" key="4">
    <source>
        <dbReference type="WBParaSite" id="PSAMB.scaffold2580size22426.g18360.t2"/>
    </source>
</evidence>
<feature type="region of interest" description="Disordered" evidence="1">
    <location>
        <begin position="434"/>
        <end position="483"/>
    </location>
</feature>
<evidence type="ECO:0000259" key="2">
    <source>
        <dbReference type="PROSITE" id="PS50112"/>
    </source>
</evidence>
<feature type="compositionally biased region" description="Low complexity" evidence="1">
    <location>
        <begin position="301"/>
        <end position="312"/>
    </location>
</feature>
<dbReference type="InterPro" id="IPR035965">
    <property type="entry name" value="PAS-like_dom_sf"/>
</dbReference>
<dbReference type="Gene3D" id="3.30.450.20">
    <property type="entry name" value="PAS domain"/>
    <property type="match status" value="1"/>
</dbReference>
<keyword evidence="3" id="KW-1185">Reference proteome</keyword>
<feature type="compositionally biased region" description="Pro residues" evidence="1">
    <location>
        <begin position="290"/>
        <end position="300"/>
    </location>
</feature>
<dbReference type="CDD" id="cd00130">
    <property type="entry name" value="PAS"/>
    <property type="match status" value="1"/>
</dbReference>
<dbReference type="PANTHER" id="PTHR10684">
    <property type="entry name" value="NUCLEAR RECEPTOR COACTIVATOR"/>
    <property type="match status" value="1"/>
</dbReference>
<reference evidence="4" key="1">
    <citation type="submission" date="2022-11" db="UniProtKB">
        <authorList>
            <consortium name="WormBaseParasite"/>
        </authorList>
    </citation>
    <scope>IDENTIFICATION</scope>
</reference>